<dbReference type="InterPro" id="IPR003736">
    <property type="entry name" value="PAAI_dom"/>
</dbReference>
<dbReference type="InterPro" id="IPR006683">
    <property type="entry name" value="Thioestr_dom"/>
</dbReference>
<dbReference type="AlphaFoldDB" id="A0A844Z8M8"/>
<evidence type="ECO:0000313" key="4">
    <source>
        <dbReference type="Proteomes" id="UP000460290"/>
    </source>
</evidence>
<feature type="domain" description="Thioesterase" evidence="2">
    <location>
        <begin position="30"/>
        <end position="103"/>
    </location>
</feature>
<proteinExistence type="predicted"/>
<name>A0A844Z8M8_9SPHN</name>
<keyword evidence="4" id="KW-1185">Reference proteome</keyword>
<dbReference type="GO" id="GO:0016289">
    <property type="term" value="F:acyl-CoA hydrolase activity"/>
    <property type="evidence" value="ECO:0007669"/>
    <property type="project" value="UniProtKB-ARBA"/>
</dbReference>
<dbReference type="CDD" id="cd03443">
    <property type="entry name" value="PaaI_thioesterase"/>
    <property type="match status" value="1"/>
</dbReference>
<evidence type="ECO:0000256" key="1">
    <source>
        <dbReference type="ARBA" id="ARBA00022801"/>
    </source>
</evidence>
<evidence type="ECO:0000259" key="2">
    <source>
        <dbReference type="Pfam" id="PF03061"/>
    </source>
</evidence>
<dbReference type="SUPFAM" id="SSF54637">
    <property type="entry name" value="Thioesterase/thiol ester dehydrase-isomerase"/>
    <property type="match status" value="1"/>
</dbReference>
<dbReference type="OrthoDB" id="9813282at2"/>
<dbReference type="Proteomes" id="UP000460290">
    <property type="component" value="Unassembled WGS sequence"/>
</dbReference>
<gene>
    <name evidence="3" type="ORF">GRI35_12935</name>
</gene>
<accession>A0A844Z8M8</accession>
<sequence length="126" mass="13487">MGAEFVSFDKDTNTVTINFTAPEVFITPRGSVQGGLVAGFLDETMGWAHTYSTNGEYSPLMLDVNFSLLRPVRQGPLVAKGTVIKAGKRIVFLSAELMEPDGTILARGTSTCIPTPNPGIDLSVPR</sequence>
<dbReference type="NCBIfam" id="TIGR00369">
    <property type="entry name" value="unchar_dom_1"/>
    <property type="match status" value="1"/>
</dbReference>
<dbReference type="Pfam" id="PF03061">
    <property type="entry name" value="4HBT"/>
    <property type="match status" value="1"/>
</dbReference>
<protein>
    <submittedName>
        <fullName evidence="3">Hotdog fold thioesterase</fullName>
    </submittedName>
</protein>
<organism evidence="3 4">
    <name type="scientific">Pontixanthobacter aestiaquae</name>
    <dbReference type="NCBI Taxonomy" id="1509367"/>
    <lineage>
        <taxon>Bacteria</taxon>
        <taxon>Pseudomonadati</taxon>
        <taxon>Pseudomonadota</taxon>
        <taxon>Alphaproteobacteria</taxon>
        <taxon>Sphingomonadales</taxon>
        <taxon>Erythrobacteraceae</taxon>
        <taxon>Pontixanthobacter</taxon>
    </lineage>
</organism>
<evidence type="ECO:0000313" key="3">
    <source>
        <dbReference type="EMBL" id="MXO84275.1"/>
    </source>
</evidence>
<dbReference type="InterPro" id="IPR029069">
    <property type="entry name" value="HotDog_dom_sf"/>
</dbReference>
<reference evidence="3 4" key="1">
    <citation type="submission" date="2019-12" db="EMBL/GenBank/DDBJ databases">
        <title>Genomic-based taxomic classification of the family Erythrobacteraceae.</title>
        <authorList>
            <person name="Xu L."/>
        </authorList>
    </citation>
    <scope>NUCLEOTIDE SEQUENCE [LARGE SCALE GENOMIC DNA]</scope>
    <source>
        <strain evidence="3 4">KCTC 42006</strain>
    </source>
</reference>
<keyword evidence="1" id="KW-0378">Hydrolase</keyword>
<comment type="caution">
    <text evidence="3">The sequence shown here is derived from an EMBL/GenBank/DDBJ whole genome shotgun (WGS) entry which is preliminary data.</text>
</comment>
<dbReference type="EMBL" id="WTYZ01000001">
    <property type="protein sequence ID" value="MXO84275.1"/>
    <property type="molecule type" value="Genomic_DNA"/>
</dbReference>
<dbReference type="Gene3D" id="3.10.129.10">
    <property type="entry name" value="Hotdog Thioesterase"/>
    <property type="match status" value="1"/>
</dbReference>